<evidence type="ECO:0000313" key="9">
    <source>
        <dbReference type="Proteomes" id="UP000277580"/>
    </source>
</evidence>
<evidence type="ECO:0000256" key="5">
    <source>
        <dbReference type="RuleBase" id="RU361187"/>
    </source>
</evidence>
<keyword evidence="9" id="KW-1185">Reference proteome</keyword>
<dbReference type="InterPro" id="IPR023296">
    <property type="entry name" value="Glyco_hydro_beta-prop_sf"/>
</dbReference>
<dbReference type="InParanoid" id="A0A3N4KIR0"/>
<name>A0A3N4KIR0_9PEZI</name>
<dbReference type="AlphaFoldDB" id="A0A3N4KIR0"/>
<evidence type="ECO:0000313" key="8">
    <source>
        <dbReference type="EMBL" id="RPB10443.1"/>
    </source>
</evidence>
<dbReference type="PANTHER" id="PTHR43817:SF1">
    <property type="entry name" value="HYDROLASE, FAMILY 43, PUTATIVE (AFU_ORTHOLOGUE AFUA_3G01660)-RELATED"/>
    <property type="match status" value="1"/>
</dbReference>
<dbReference type="Proteomes" id="UP000277580">
    <property type="component" value="Unassembled WGS sequence"/>
</dbReference>
<evidence type="ECO:0000256" key="3">
    <source>
        <dbReference type="ARBA" id="ARBA00022801"/>
    </source>
</evidence>
<evidence type="ECO:0000256" key="6">
    <source>
        <dbReference type="SAM" id="MobiDB-lite"/>
    </source>
</evidence>
<dbReference type="GO" id="GO:0005975">
    <property type="term" value="P:carbohydrate metabolic process"/>
    <property type="evidence" value="ECO:0007669"/>
    <property type="project" value="InterPro"/>
</dbReference>
<dbReference type="InterPro" id="IPR006710">
    <property type="entry name" value="Glyco_hydro_43"/>
</dbReference>
<dbReference type="GO" id="GO:0004553">
    <property type="term" value="F:hydrolase activity, hydrolyzing O-glycosyl compounds"/>
    <property type="evidence" value="ECO:0007669"/>
    <property type="project" value="InterPro"/>
</dbReference>
<keyword evidence="2 7" id="KW-0732">Signal</keyword>
<dbReference type="PANTHER" id="PTHR43817">
    <property type="entry name" value="GLYCOSYL HYDROLASE"/>
    <property type="match status" value="1"/>
</dbReference>
<sequence length="328" mass="35716">MLFSAGLRGFAVSCLFSFVAQLATGATFKNPLKETNGSDPFMVYTAGYYHLLTTTWTDIEITRATTLEGLKTATPTVVWTDTTSSRAGNFWAPEVHWIDNTWWIYYTAGTETCCDGQRLHALQGGTDILGTYTYKSQLSSEWGIDGTVLRTTSQNYFVWSRFSPNSLQSLYIAEMSNPYTIGTPYLLSEPTNSWETVGGAVNEGPAALYHGGKTYLTFSASYCWTTSYQLGLLTWNGSGDPLLSSSWTKSGPVFSSANGNLGPGHNGFFTSPDDAEIWNVYHATSVSTGACDGNRYTMAQPVNWNSDGSPNFGSPDALSARLNEPSGE</sequence>
<organism evidence="8 9">
    <name type="scientific">Morchella conica CCBAS932</name>
    <dbReference type="NCBI Taxonomy" id="1392247"/>
    <lineage>
        <taxon>Eukaryota</taxon>
        <taxon>Fungi</taxon>
        <taxon>Dikarya</taxon>
        <taxon>Ascomycota</taxon>
        <taxon>Pezizomycotina</taxon>
        <taxon>Pezizomycetes</taxon>
        <taxon>Pezizales</taxon>
        <taxon>Morchellaceae</taxon>
        <taxon>Morchella</taxon>
    </lineage>
</organism>
<proteinExistence type="inferred from homology"/>
<dbReference type="Pfam" id="PF04616">
    <property type="entry name" value="Glyco_hydro_43"/>
    <property type="match status" value="1"/>
</dbReference>
<protein>
    <submittedName>
        <fullName evidence="8">Glycoside hydrolase</fullName>
    </submittedName>
</protein>
<evidence type="ECO:0000256" key="1">
    <source>
        <dbReference type="ARBA" id="ARBA00009865"/>
    </source>
</evidence>
<dbReference type="Gene3D" id="2.115.10.20">
    <property type="entry name" value="Glycosyl hydrolase domain, family 43"/>
    <property type="match status" value="1"/>
</dbReference>
<evidence type="ECO:0000256" key="4">
    <source>
        <dbReference type="ARBA" id="ARBA00023295"/>
    </source>
</evidence>
<evidence type="ECO:0000256" key="7">
    <source>
        <dbReference type="SAM" id="SignalP"/>
    </source>
</evidence>
<dbReference type="EMBL" id="ML119143">
    <property type="protein sequence ID" value="RPB10443.1"/>
    <property type="molecule type" value="Genomic_DNA"/>
</dbReference>
<feature type="chain" id="PRO_5017998239" evidence="7">
    <location>
        <begin position="26"/>
        <end position="328"/>
    </location>
</feature>
<feature type="region of interest" description="Disordered" evidence="6">
    <location>
        <begin position="307"/>
        <end position="328"/>
    </location>
</feature>
<comment type="similarity">
    <text evidence="1 5">Belongs to the glycosyl hydrolase 43 family.</text>
</comment>
<keyword evidence="4 5" id="KW-0326">Glycosidase</keyword>
<reference evidence="8 9" key="1">
    <citation type="journal article" date="2018" name="Nat. Ecol. Evol.">
        <title>Pezizomycetes genomes reveal the molecular basis of ectomycorrhizal truffle lifestyle.</title>
        <authorList>
            <person name="Murat C."/>
            <person name="Payen T."/>
            <person name="Noel B."/>
            <person name="Kuo A."/>
            <person name="Morin E."/>
            <person name="Chen J."/>
            <person name="Kohler A."/>
            <person name="Krizsan K."/>
            <person name="Balestrini R."/>
            <person name="Da Silva C."/>
            <person name="Montanini B."/>
            <person name="Hainaut M."/>
            <person name="Levati E."/>
            <person name="Barry K.W."/>
            <person name="Belfiori B."/>
            <person name="Cichocki N."/>
            <person name="Clum A."/>
            <person name="Dockter R.B."/>
            <person name="Fauchery L."/>
            <person name="Guy J."/>
            <person name="Iotti M."/>
            <person name="Le Tacon F."/>
            <person name="Lindquist E.A."/>
            <person name="Lipzen A."/>
            <person name="Malagnac F."/>
            <person name="Mello A."/>
            <person name="Molinier V."/>
            <person name="Miyauchi S."/>
            <person name="Poulain J."/>
            <person name="Riccioni C."/>
            <person name="Rubini A."/>
            <person name="Sitrit Y."/>
            <person name="Splivallo R."/>
            <person name="Traeger S."/>
            <person name="Wang M."/>
            <person name="Zifcakova L."/>
            <person name="Wipf D."/>
            <person name="Zambonelli A."/>
            <person name="Paolocci F."/>
            <person name="Nowrousian M."/>
            <person name="Ottonello S."/>
            <person name="Baldrian P."/>
            <person name="Spatafora J.W."/>
            <person name="Henrissat B."/>
            <person name="Nagy L.G."/>
            <person name="Aury J.M."/>
            <person name="Wincker P."/>
            <person name="Grigoriev I.V."/>
            <person name="Bonfante P."/>
            <person name="Martin F.M."/>
        </authorList>
    </citation>
    <scope>NUCLEOTIDE SEQUENCE [LARGE SCALE GENOMIC DNA]</scope>
    <source>
        <strain evidence="8 9">CCBAS932</strain>
    </source>
</reference>
<dbReference type="STRING" id="1392247.A0A3N4KIR0"/>
<evidence type="ECO:0000256" key="2">
    <source>
        <dbReference type="ARBA" id="ARBA00022729"/>
    </source>
</evidence>
<feature type="signal peptide" evidence="7">
    <location>
        <begin position="1"/>
        <end position="25"/>
    </location>
</feature>
<accession>A0A3N4KIR0</accession>
<dbReference type="CDD" id="cd18820">
    <property type="entry name" value="GH43_LbAraf43-like"/>
    <property type="match status" value="1"/>
</dbReference>
<dbReference type="OrthoDB" id="272289at2759"/>
<dbReference type="SUPFAM" id="SSF75005">
    <property type="entry name" value="Arabinanase/levansucrase/invertase"/>
    <property type="match status" value="1"/>
</dbReference>
<keyword evidence="3 5" id="KW-0378">Hydrolase</keyword>
<gene>
    <name evidence="8" type="ORF">P167DRAFT_509369</name>
</gene>